<organism evidence="3 4">
    <name type="scientific">Albidiferax ferrireducens (strain ATCC BAA-621 / DSM 15236 / T118)</name>
    <name type="common">Rhodoferax ferrireducens</name>
    <dbReference type="NCBI Taxonomy" id="338969"/>
    <lineage>
        <taxon>Bacteria</taxon>
        <taxon>Pseudomonadati</taxon>
        <taxon>Pseudomonadota</taxon>
        <taxon>Betaproteobacteria</taxon>
        <taxon>Burkholderiales</taxon>
        <taxon>Comamonadaceae</taxon>
        <taxon>Rhodoferax</taxon>
    </lineage>
</organism>
<keyword evidence="4" id="KW-1185">Reference proteome</keyword>
<name>Q222A9_ALBFT</name>
<dbReference type="Proteomes" id="UP000008332">
    <property type="component" value="Chromosome"/>
</dbReference>
<evidence type="ECO:0000313" key="3">
    <source>
        <dbReference type="EMBL" id="ABD68144.1"/>
    </source>
</evidence>
<gene>
    <name evidence="3" type="ordered locus">Rfer_0390</name>
</gene>
<dbReference type="PROSITE" id="PS50914">
    <property type="entry name" value="BON"/>
    <property type="match status" value="3"/>
</dbReference>
<feature type="domain" description="BON" evidence="2">
    <location>
        <begin position="149"/>
        <end position="217"/>
    </location>
</feature>
<dbReference type="SMART" id="SM00749">
    <property type="entry name" value="BON"/>
    <property type="match status" value="3"/>
</dbReference>
<feature type="domain" description="BON" evidence="2">
    <location>
        <begin position="78"/>
        <end position="146"/>
    </location>
</feature>
<dbReference type="AlphaFoldDB" id="Q222A9"/>
<reference evidence="4" key="1">
    <citation type="submission" date="2006-02" db="EMBL/GenBank/DDBJ databases">
        <title>Complete sequence of chromosome of Rhodoferax ferrireducens DSM 15236.</title>
        <authorList>
            <person name="Copeland A."/>
            <person name="Lucas S."/>
            <person name="Lapidus A."/>
            <person name="Barry K."/>
            <person name="Detter J.C."/>
            <person name="Glavina del Rio T."/>
            <person name="Hammon N."/>
            <person name="Israni S."/>
            <person name="Pitluck S."/>
            <person name="Brettin T."/>
            <person name="Bruce D."/>
            <person name="Han C."/>
            <person name="Tapia R."/>
            <person name="Gilna P."/>
            <person name="Kiss H."/>
            <person name="Schmutz J."/>
            <person name="Larimer F."/>
            <person name="Land M."/>
            <person name="Kyrpides N."/>
            <person name="Ivanova N."/>
            <person name="Richardson P."/>
        </authorList>
    </citation>
    <scope>NUCLEOTIDE SEQUENCE [LARGE SCALE GENOMIC DNA]</scope>
    <source>
        <strain evidence="4">ATCC BAA-621 / DSM 15236 / T118</strain>
    </source>
</reference>
<dbReference type="InterPro" id="IPR014004">
    <property type="entry name" value="Transpt-assoc_nodulatn_dom_bac"/>
</dbReference>
<dbReference type="InterPro" id="IPR051686">
    <property type="entry name" value="Lipoprotein_DolP"/>
</dbReference>
<sequence length="217" mass="23694">MKTDSELKKDVLAEMLWDPLIPEARVGVSVTDGVVTLTGHLDTYAEKVAAKRAVERVSGVKAIAVELDVIPAGIHQRSDTEIAAAVEHALSWNTSVPQDRVKVTVEKGWVTLSGELDWNFQRRAVERMTRPLKGVVGIVDNIRLKALPVPANLSARIQDALTRQAQREAKRIEISMDGSVATLRGHVHSWAERNAAEGATWSAPGVSRVNNQLTIEA</sequence>
<accession>Q222A9</accession>
<dbReference type="Pfam" id="PF04972">
    <property type="entry name" value="BON"/>
    <property type="match status" value="3"/>
</dbReference>
<dbReference type="OrthoDB" id="870892at2"/>
<dbReference type="STRING" id="338969.Rfer_0390"/>
<dbReference type="Gene3D" id="3.30.1340.30">
    <property type="match status" value="3"/>
</dbReference>
<dbReference type="PANTHER" id="PTHR34606">
    <property type="entry name" value="BON DOMAIN-CONTAINING PROTEIN"/>
    <property type="match status" value="1"/>
</dbReference>
<evidence type="ECO:0000313" key="4">
    <source>
        <dbReference type="Proteomes" id="UP000008332"/>
    </source>
</evidence>
<dbReference type="PANTHER" id="PTHR34606:SF4">
    <property type="entry name" value="OUTER MEMBRANE LIPOPROTEIN DOLP"/>
    <property type="match status" value="1"/>
</dbReference>
<evidence type="ECO:0000259" key="2">
    <source>
        <dbReference type="PROSITE" id="PS50914"/>
    </source>
</evidence>
<dbReference type="RefSeq" id="WP_011462717.1">
    <property type="nucleotide sequence ID" value="NC_007908.1"/>
</dbReference>
<protein>
    <submittedName>
        <fullName evidence="3">Transport-associated</fullName>
    </submittedName>
</protein>
<dbReference type="HOGENOM" id="CLU_082070_0_0_4"/>
<dbReference type="EMBL" id="CP000267">
    <property type="protein sequence ID" value="ABD68144.1"/>
    <property type="molecule type" value="Genomic_DNA"/>
</dbReference>
<dbReference type="KEGG" id="rfr:Rfer_0390"/>
<feature type="domain" description="BON" evidence="2">
    <location>
        <begin position="3"/>
        <end position="71"/>
    </location>
</feature>
<proteinExistence type="predicted"/>
<dbReference type="InterPro" id="IPR007055">
    <property type="entry name" value="BON_dom"/>
</dbReference>
<evidence type="ECO:0000256" key="1">
    <source>
        <dbReference type="ARBA" id="ARBA00022729"/>
    </source>
</evidence>
<keyword evidence="1" id="KW-0732">Signal</keyword>
<dbReference type="eggNOG" id="COG2823">
    <property type="taxonomic scope" value="Bacteria"/>
</dbReference>